<dbReference type="GO" id="GO:0006508">
    <property type="term" value="P:proteolysis"/>
    <property type="evidence" value="ECO:0007669"/>
    <property type="project" value="UniProtKB-KW"/>
</dbReference>
<feature type="domain" description="Integrase catalytic" evidence="2">
    <location>
        <begin position="198"/>
        <end position="364"/>
    </location>
</feature>
<dbReference type="PANTHER" id="PTHR42648:SF18">
    <property type="entry name" value="RETROTRANSPOSON, UNCLASSIFIED-LIKE PROTEIN"/>
    <property type="match status" value="1"/>
</dbReference>
<dbReference type="InterPro" id="IPR039537">
    <property type="entry name" value="Retrotran_Ty1/copia-like"/>
</dbReference>
<dbReference type="PANTHER" id="PTHR42648">
    <property type="entry name" value="TRANSPOSASE, PUTATIVE-RELATED"/>
    <property type="match status" value="1"/>
</dbReference>
<sequence>MSRYIKIHEDPFVRIILREVFGGGVSSFVKTQSSLSSKSECVKSLRNCVPAQHCCENLGFLDLEVRVADNSTLKVEGIGNVRIWRKNGLHATLENDLLVPEMKCNLLSVGQLTERGFTIIMKSNGQIEVVDKGKNLILRCNRSGNQTFQVTMDAVENPQCLSFVKEDESWRWHLRYGHLNFKDLQRLSNKAMVSGLPCITQPKKECETCIIGKQTRRPFRSQLEMRSRERLEVVHSDMYFIKQKCEVLEIFKHFKKLTKKEIEKNLKLLRTDGDGEYTSREFKHFCKENGIVHEVTAPHTPQHNGLAERRNRTILNMARCMIKEKSVARFLWGEAVATSAYVLNRCPTKCLTDKVPHAIWYGKKSTVNHFKIFGSVAYRHVADQKRVKLDDKGEAMVFVGYHPTGAYKLFDP</sequence>
<dbReference type="Pfam" id="PF13976">
    <property type="entry name" value="gag_pre-integrs"/>
    <property type="match status" value="1"/>
</dbReference>
<dbReference type="Gene3D" id="3.30.420.10">
    <property type="entry name" value="Ribonuclease H-like superfamily/Ribonuclease H"/>
    <property type="match status" value="1"/>
</dbReference>
<evidence type="ECO:0000259" key="2">
    <source>
        <dbReference type="PROSITE" id="PS50994"/>
    </source>
</evidence>
<dbReference type="InterPro" id="IPR012337">
    <property type="entry name" value="RNaseH-like_sf"/>
</dbReference>
<dbReference type="InterPro" id="IPR036397">
    <property type="entry name" value="RNaseH_sf"/>
</dbReference>
<dbReference type="SUPFAM" id="SSF53098">
    <property type="entry name" value="Ribonuclease H-like"/>
    <property type="match status" value="1"/>
</dbReference>
<dbReference type="Pfam" id="PF22936">
    <property type="entry name" value="Pol_BBD"/>
    <property type="match status" value="1"/>
</dbReference>
<dbReference type="GO" id="GO:0003676">
    <property type="term" value="F:nucleic acid binding"/>
    <property type="evidence" value="ECO:0007669"/>
    <property type="project" value="InterPro"/>
</dbReference>
<dbReference type="GO" id="GO:0015074">
    <property type="term" value="P:DNA integration"/>
    <property type="evidence" value="ECO:0007669"/>
    <property type="project" value="InterPro"/>
</dbReference>
<organism evidence="3 4">
    <name type="scientific">Vigna mungo</name>
    <name type="common">Black gram</name>
    <name type="synonym">Phaseolus mungo</name>
    <dbReference type="NCBI Taxonomy" id="3915"/>
    <lineage>
        <taxon>Eukaryota</taxon>
        <taxon>Viridiplantae</taxon>
        <taxon>Streptophyta</taxon>
        <taxon>Embryophyta</taxon>
        <taxon>Tracheophyta</taxon>
        <taxon>Spermatophyta</taxon>
        <taxon>Magnoliopsida</taxon>
        <taxon>eudicotyledons</taxon>
        <taxon>Gunneridae</taxon>
        <taxon>Pentapetalae</taxon>
        <taxon>rosids</taxon>
        <taxon>fabids</taxon>
        <taxon>Fabales</taxon>
        <taxon>Fabaceae</taxon>
        <taxon>Papilionoideae</taxon>
        <taxon>50 kb inversion clade</taxon>
        <taxon>NPAAA clade</taxon>
        <taxon>indigoferoid/millettioid clade</taxon>
        <taxon>Phaseoleae</taxon>
        <taxon>Vigna</taxon>
    </lineage>
</organism>
<keyword evidence="1" id="KW-0378">Hydrolase</keyword>
<proteinExistence type="predicted"/>
<accession>A0AAQ3MRX8</accession>
<reference evidence="3 4" key="1">
    <citation type="journal article" date="2023" name="Life. Sci Alliance">
        <title>Evolutionary insights into 3D genome organization and epigenetic landscape of Vigna mungo.</title>
        <authorList>
            <person name="Junaid A."/>
            <person name="Singh B."/>
            <person name="Bhatia S."/>
        </authorList>
    </citation>
    <scope>NUCLEOTIDE SEQUENCE [LARGE SCALE GENOMIC DNA]</scope>
    <source>
        <strain evidence="3">Urdbean</strain>
    </source>
</reference>
<dbReference type="GO" id="GO:0008233">
    <property type="term" value="F:peptidase activity"/>
    <property type="evidence" value="ECO:0007669"/>
    <property type="project" value="UniProtKB-KW"/>
</dbReference>
<evidence type="ECO:0000313" key="4">
    <source>
        <dbReference type="Proteomes" id="UP001374535"/>
    </source>
</evidence>
<dbReference type="EMBL" id="CP144692">
    <property type="protein sequence ID" value="WVY95704.1"/>
    <property type="molecule type" value="Genomic_DNA"/>
</dbReference>
<dbReference type="InterPro" id="IPR025724">
    <property type="entry name" value="GAG-pre-integrase_dom"/>
</dbReference>
<dbReference type="InterPro" id="IPR057670">
    <property type="entry name" value="SH3_retrovirus"/>
</dbReference>
<protein>
    <recommendedName>
        <fullName evidence="2">Integrase catalytic domain-containing protein</fullName>
    </recommendedName>
</protein>
<evidence type="ECO:0000256" key="1">
    <source>
        <dbReference type="ARBA" id="ARBA00022670"/>
    </source>
</evidence>
<keyword evidence="1" id="KW-0645">Protease</keyword>
<dbReference type="PROSITE" id="PS50994">
    <property type="entry name" value="INTEGRASE"/>
    <property type="match status" value="1"/>
</dbReference>
<dbReference type="AlphaFoldDB" id="A0AAQ3MRX8"/>
<name>A0AAQ3MRX8_VIGMU</name>
<dbReference type="Pfam" id="PF25597">
    <property type="entry name" value="SH3_retrovirus"/>
    <property type="match status" value="1"/>
</dbReference>
<keyword evidence="4" id="KW-1185">Reference proteome</keyword>
<evidence type="ECO:0000313" key="3">
    <source>
        <dbReference type="EMBL" id="WVY95704.1"/>
    </source>
</evidence>
<dbReference type="InterPro" id="IPR054722">
    <property type="entry name" value="PolX-like_BBD"/>
</dbReference>
<dbReference type="InterPro" id="IPR001584">
    <property type="entry name" value="Integrase_cat-core"/>
</dbReference>
<gene>
    <name evidence="3" type="ORF">V8G54_027855</name>
</gene>
<dbReference type="Proteomes" id="UP001374535">
    <property type="component" value="Chromosome 9"/>
</dbReference>